<evidence type="ECO:0000256" key="1">
    <source>
        <dbReference type="SAM" id="MobiDB-lite"/>
    </source>
</evidence>
<sequence length="158" mass="17448">MDQDGNHNETASPHNVLNPLPAPYTVEVQAGKNPGGGVVSIEHCRTGQVHTLTLSSPNPYTRTRLVPIDAVSSADLAEAANHLLKAEWDELATEGQLLSQTPEVGYGTPLVNRLLPELLRQCLHHARMEVYLYTEVQARREHEYINTVDYPSLLTCAQ</sequence>
<feature type="region of interest" description="Disordered" evidence="1">
    <location>
        <begin position="1"/>
        <end position="21"/>
    </location>
</feature>
<evidence type="ECO:0000313" key="3">
    <source>
        <dbReference type="Proteomes" id="UP000076532"/>
    </source>
</evidence>
<dbReference type="EMBL" id="KV417496">
    <property type="protein sequence ID" value="KZP29820.1"/>
    <property type="molecule type" value="Genomic_DNA"/>
</dbReference>
<proteinExistence type="predicted"/>
<keyword evidence="3" id="KW-1185">Reference proteome</keyword>
<gene>
    <name evidence="2" type="ORF">FIBSPDRAFT_884495</name>
</gene>
<organism evidence="2 3">
    <name type="scientific">Athelia psychrophila</name>
    <dbReference type="NCBI Taxonomy" id="1759441"/>
    <lineage>
        <taxon>Eukaryota</taxon>
        <taxon>Fungi</taxon>
        <taxon>Dikarya</taxon>
        <taxon>Basidiomycota</taxon>
        <taxon>Agaricomycotina</taxon>
        <taxon>Agaricomycetes</taxon>
        <taxon>Agaricomycetidae</taxon>
        <taxon>Atheliales</taxon>
        <taxon>Atheliaceae</taxon>
        <taxon>Athelia</taxon>
    </lineage>
</organism>
<dbReference type="Proteomes" id="UP000076532">
    <property type="component" value="Unassembled WGS sequence"/>
</dbReference>
<accession>A0A166STV4</accession>
<protein>
    <submittedName>
        <fullName evidence="2">Uncharacterized protein</fullName>
    </submittedName>
</protein>
<name>A0A166STV4_9AGAM</name>
<reference evidence="2 3" key="1">
    <citation type="journal article" date="2016" name="Mol. Biol. Evol.">
        <title>Comparative Genomics of Early-Diverging Mushroom-Forming Fungi Provides Insights into the Origins of Lignocellulose Decay Capabilities.</title>
        <authorList>
            <person name="Nagy L.G."/>
            <person name="Riley R."/>
            <person name="Tritt A."/>
            <person name="Adam C."/>
            <person name="Daum C."/>
            <person name="Floudas D."/>
            <person name="Sun H."/>
            <person name="Yadav J.S."/>
            <person name="Pangilinan J."/>
            <person name="Larsson K.H."/>
            <person name="Matsuura K."/>
            <person name="Barry K."/>
            <person name="Labutti K."/>
            <person name="Kuo R."/>
            <person name="Ohm R.A."/>
            <person name="Bhattacharya S.S."/>
            <person name="Shirouzu T."/>
            <person name="Yoshinaga Y."/>
            <person name="Martin F.M."/>
            <person name="Grigoriev I.V."/>
            <person name="Hibbett D.S."/>
        </authorList>
    </citation>
    <scope>NUCLEOTIDE SEQUENCE [LARGE SCALE GENOMIC DNA]</scope>
    <source>
        <strain evidence="2 3">CBS 109695</strain>
    </source>
</reference>
<dbReference type="AlphaFoldDB" id="A0A166STV4"/>
<evidence type="ECO:0000313" key="2">
    <source>
        <dbReference type="EMBL" id="KZP29820.1"/>
    </source>
</evidence>